<proteinExistence type="predicted"/>
<dbReference type="WBParaSite" id="maker-uti_cns_0046281-snap-gene-0.17-mRNA-1">
    <property type="protein sequence ID" value="maker-uti_cns_0046281-snap-gene-0.17-mRNA-1"/>
    <property type="gene ID" value="maker-uti_cns_0046281-snap-gene-0.17"/>
</dbReference>
<organism evidence="1 3">
    <name type="scientific">Macrostomum lignano</name>
    <dbReference type="NCBI Taxonomy" id="282301"/>
    <lineage>
        <taxon>Eukaryota</taxon>
        <taxon>Metazoa</taxon>
        <taxon>Spiralia</taxon>
        <taxon>Lophotrochozoa</taxon>
        <taxon>Platyhelminthes</taxon>
        <taxon>Rhabditophora</taxon>
        <taxon>Macrostomorpha</taxon>
        <taxon>Macrostomida</taxon>
        <taxon>Macrostomidae</taxon>
        <taxon>Macrostomum</taxon>
    </lineage>
</organism>
<evidence type="ECO:0000313" key="1">
    <source>
        <dbReference type="Proteomes" id="UP000095280"/>
    </source>
</evidence>
<reference evidence="2 3" key="1">
    <citation type="submission" date="2016-11" db="UniProtKB">
        <authorList>
            <consortium name="WormBaseParasite"/>
        </authorList>
    </citation>
    <scope>IDENTIFICATION</scope>
</reference>
<dbReference type="WBParaSite" id="maker-uti_cns_0009387-snap-gene-0.5-mRNA-1">
    <property type="protein sequence ID" value="maker-uti_cns_0009387-snap-gene-0.5-mRNA-1"/>
    <property type="gene ID" value="maker-uti_cns_0009387-snap-gene-0.5"/>
</dbReference>
<dbReference type="Proteomes" id="UP000095280">
    <property type="component" value="Unplaced"/>
</dbReference>
<keyword evidence="1" id="KW-1185">Reference proteome</keyword>
<evidence type="ECO:0000313" key="3">
    <source>
        <dbReference type="WBParaSite" id="maker-uti_cns_0046281-snap-gene-0.17-mRNA-1"/>
    </source>
</evidence>
<evidence type="ECO:0000313" key="2">
    <source>
        <dbReference type="WBParaSite" id="maker-uti_cns_0009387-snap-gene-0.5-mRNA-1"/>
    </source>
</evidence>
<protein>
    <submittedName>
        <fullName evidence="2 3">Uncharacterized protein</fullName>
    </submittedName>
</protein>
<name>A0A1I8J9C9_9PLAT</name>
<accession>A0A1I8J9C9</accession>
<sequence length="130" mass="14429">MSSKAVLLTAVRPRSDSSAMIDSSLFELVYNKEAPRDSTVTEDEELDSTMACAISKKDAISQHFLRSGGLDSFKSGEAGRVKPVRLTREIADLIAWELELQSTPLSPDELDMLYTHSMDRVIVSSERTTF</sequence>
<dbReference type="AlphaFoldDB" id="A0A1I8J9C9"/>